<feature type="transmembrane region" description="Helical" evidence="6">
    <location>
        <begin position="213"/>
        <end position="234"/>
    </location>
</feature>
<dbReference type="AlphaFoldDB" id="Q5KD83"/>
<dbReference type="PANTHER" id="PTHR31123:SF1">
    <property type="entry name" value="ACCUMULATION OF DYADS PROTEIN 2-RELATED"/>
    <property type="match status" value="1"/>
</dbReference>
<feature type="transmembrane region" description="Helical" evidence="6">
    <location>
        <begin position="90"/>
        <end position="111"/>
    </location>
</feature>
<evidence type="ECO:0000256" key="3">
    <source>
        <dbReference type="ARBA" id="ARBA00022692"/>
    </source>
</evidence>
<dbReference type="FunCoup" id="Q5KD83">
    <property type="interactions" value="43"/>
</dbReference>
<keyword evidence="5 6" id="KW-0472">Membrane</keyword>
<feature type="transmembrane region" description="Helical" evidence="6">
    <location>
        <begin position="190"/>
        <end position="207"/>
    </location>
</feature>
<accession>Q5KD83</accession>
<dbReference type="KEGG" id="cne:CNH03640"/>
<dbReference type="InParanoid" id="Q5KD83"/>
<reference evidence="7 8" key="1">
    <citation type="journal article" date="2005" name="Science">
        <title>The genome of the basidiomycetous yeast and human pathogen Cryptococcus neoformans.</title>
        <authorList>
            <person name="Loftus B.J."/>
            <person name="Fung E."/>
            <person name="Roncaglia P."/>
            <person name="Rowley D."/>
            <person name="Amedeo P."/>
            <person name="Bruno D."/>
            <person name="Vamathevan J."/>
            <person name="Miranda M."/>
            <person name="Anderson I.J."/>
            <person name="Fraser J.A."/>
            <person name="Allen J.E."/>
            <person name="Bosdet I.E."/>
            <person name="Brent M.R."/>
            <person name="Chiu R."/>
            <person name="Doering T.L."/>
            <person name="Donlin M.J."/>
            <person name="D'Souza C.A."/>
            <person name="Fox D.S."/>
            <person name="Grinberg V."/>
            <person name="Fu J."/>
            <person name="Fukushima M."/>
            <person name="Haas B.J."/>
            <person name="Huang J.C."/>
            <person name="Janbon G."/>
            <person name="Jones S.J."/>
            <person name="Koo H.L."/>
            <person name="Krzywinski M.I."/>
            <person name="Kwon-Chung J.K."/>
            <person name="Lengeler K.B."/>
            <person name="Maiti R."/>
            <person name="Marra M.A."/>
            <person name="Marra R.E."/>
            <person name="Mathewson C.A."/>
            <person name="Mitchell T.G."/>
            <person name="Pertea M."/>
            <person name="Riggs F.R."/>
            <person name="Salzberg S.L."/>
            <person name="Schein J.E."/>
            <person name="Shvartsbeyn A."/>
            <person name="Shin H."/>
            <person name="Shumway M."/>
            <person name="Specht C.A."/>
            <person name="Suh B.B."/>
            <person name="Tenney A."/>
            <person name="Utterback T.R."/>
            <person name="Wickes B.L."/>
            <person name="Wortman J.R."/>
            <person name="Wye N.H."/>
            <person name="Kronstad J.W."/>
            <person name="Lodge J.K."/>
            <person name="Heitman J."/>
            <person name="Davis R.W."/>
            <person name="Fraser C.M."/>
            <person name="Hyman R.W."/>
        </authorList>
    </citation>
    <scope>NUCLEOTIDE SEQUENCE [LARGE SCALE GENOMIC DNA]</scope>
    <source>
        <strain evidence="8">JEC21 / ATCC MYA-565</strain>
    </source>
</reference>
<dbReference type="HOGENOM" id="CLU_051062_1_0_1"/>
<evidence type="ECO:0000256" key="6">
    <source>
        <dbReference type="SAM" id="Phobius"/>
    </source>
</evidence>
<evidence type="ECO:0000256" key="5">
    <source>
        <dbReference type="ARBA" id="ARBA00023136"/>
    </source>
</evidence>
<keyword evidence="3 6" id="KW-0812">Transmembrane</keyword>
<keyword evidence="8" id="KW-1185">Reference proteome</keyword>
<dbReference type="STRING" id="214684.Q5KD83"/>
<dbReference type="GO" id="GO:0005886">
    <property type="term" value="C:plasma membrane"/>
    <property type="evidence" value="ECO:0000318"/>
    <property type="project" value="GO_Central"/>
</dbReference>
<evidence type="ECO:0000256" key="4">
    <source>
        <dbReference type="ARBA" id="ARBA00022989"/>
    </source>
</evidence>
<comment type="similarity">
    <text evidence="2">Belongs to the acetate uptake transporter (AceTr) (TC 2.A.96) family.</text>
</comment>
<dbReference type="EMBL" id="AE017348">
    <property type="protein sequence ID" value="AAW45219.1"/>
    <property type="molecule type" value="Genomic_DNA"/>
</dbReference>
<proteinExistence type="inferred from homology"/>
<dbReference type="PANTHER" id="PTHR31123">
    <property type="entry name" value="ACCUMULATION OF DYADS PROTEIN 2-RELATED"/>
    <property type="match status" value="1"/>
</dbReference>
<evidence type="ECO:0000313" key="7">
    <source>
        <dbReference type="EMBL" id="AAW45219.1"/>
    </source>
</evidence>
<dbReference type="GeneID" id="3259145"/>
<comment type="subcellular location">
    <subcellularLocation>
        <location evidence="1">Membrane</location>
        <topology evidence="1">Multi-pass membrane protein</topology>
    </subcellularLocation>
</comment>
<protein>
    <submittedName>
        <fullName evidence="7">Membrane protein, putative</fullName>
    </submittedName>
</protein>
<dbReference type="Pfam" id="PF01184">
    <property type="entry name" value="Gpr1_Fun34_YaaH"/>
    <property type="match status" value="1"/>
</dbReference>
<accession>Q55LP7</accession>
<evidence type="ECO:0000256" key="1">
    <source>
        <dbReference type="ARBA" id="ARBA00004141"/>
    </source>
</evidence>
<dbReference type="Proteomes" id="UP000002149">
    <property type="component" value="Chromosome 8"/>
</dbReference>
<dbReference type="InterPro" id="IPR000791">
    <property type="entry name" value="Gpr1/Fun34/SatP-like"/>
</dbReference>
<dbReference type="RefSeq" id="XP_572526.1">
    <property type="nucleotide sequence ID" value="XM_572526.1"/>
</dbReference>
<dbReference type="VEuPathDB" id="FungiDB:CNH03640"/>
<feature type="transmembrane region" description="Helical" evidence="6">
    <location>
        <begin position="246"/>
        <end position="264"/>
    </location>
</feature>
<dbReference type="OMA" id="YDGEANM"/>
<gene>
    <name evidence="7" type="ordered locus">CNH03640</name>
</gene>
<keyword evidence="4 6" id="KW-1133">Transmembrane helix</keyword>
<feature type="transmembrane region" description="Helical" evidence="6">
    <location>
        <begin position="123"/>
        <end position="145"/>
    </location>
</feature>
<organism evidence="7 8">
    <name type="scientific">Cryptococcus deneoformans (strain JEC21 / ATCC MYA-565)</name>
    <name type="common">Cryptococcus neoformans var. neoformans serotype D</name>
    <dbReference type="NCBI Taxonomy" id="214684"/>
    <lineage>
        <taxon>Eukaryota</taxon>
        <taxon>Fungi</taxon>
        <taxon>Dikarya</taxon>
        <taxon>Basidiomycota</taxon>
        <taxon>Agaricomycotina</taxon>
        <taxon>Tremellomycetes</taxon>
        <taxon>Tremellales</taxon>
        <taxon>Cryptococcaceae</taxon>
        <taxon>Cryptococcus</taxon>
        <taxon>Cryptococcus neoformans species complex</taxon>
    </lineage>
</organism>
<evidence type="ECO:0000256" key="2">
    <source>
        <dbReference type="ARBA" id="ARBA00005587"/>
    </source>
</evidence>
<dbReference type="PaxDb" id="214684-Q5KD83"/>
<dbReference type="OrthoDB" id="3648309at2759"/>
<evidence type="ECO:0000313" key="8">
    <source>
        <dbReference type="Proteomes" id="UP000002149"/>
    </source>
</evidence>
<dbReference type="InterPro" id="IPR051633">
    <property type="entry name" value="AceTr"/>
</dbReference>
<feature type="transmembrane region" description="Helical" evidence="6">
    <location>
        <begin position="157"/>
        <end position="178"/>
    </location>
</feature>
<name>Q5KD83_CRYD1</name>
<dbReference type="GO" id="GO:0015123">
    <property type="term" value="F:acetate transmembrane transporter activity"/>
    <property type="evidence" value="ECO:0000318"/>
    <property type="project" value="GO_Central"/>
</dbReference>
<dbReference type="eggNOG" id="ENOG502QUJS">
    <property type="taxonomic scope" value="Eukaryota"/>
</dbReference>
<dbReference type="NCBIfam" id="NF038013">
    <property type="entry name" value="AceTr_1"/>
    <property type="match status" value="1"/>
</dbReference>
<sequence>MNEEVFTAVPDADIGLSSQQQNLLPGLAYLTKFGSPVHPTFSHESQLSATKVGIQDGMHQGGDDISRSITPGGNPIDTSQPGFPVFHRKFGTPAPVGLIPFVGGAFLLNLYTVQARGVTKPNMILGIALGFGGLGQIIAGILEWACGNTFGAVTFSSYGAFWLSLSTLYIPQFGVAAAYAENPAMLENALGLYLCVWGIVTVLFLIASHRSSVVLICIFGALSLNFFILSAGYLSESPKCIKTGGAIGIITAIFGAYTSLAELVTADTGFFRVPIGNLTPKDH</sequence>